<name>E0SLY9_DICD3</name>
<sequence length="91" mass="10808">MALRLVTVQNVNKITILTDFALYVTFYSRYLNQFLQVVHFWFNIFTFKRSRRRALPAGYRQQEAGKRGAKEEPNADWRTGINRTRLPSRTP</sequence>
<organism evidence="3 4">
    <name type="scientific">Dickeya dadantii (strain 3937)</name>
    <name type="common">Erwinia chrysanthemi (strain 3937)</name>
    <dbReference type="NCBI Taxonomy" id="198628"/>
    <lineage>
        <taxon>Bacteria</taxon>
        <taxon>Pseudomonadati</taxon>
        <taxon>Pseudomonadota</taxon>
        <taxon>Gammaproteobacteria</taxon>
        <taxon>Enterobacterales</taxon>
        <taxon>Pectobacteriaceae</taxon>
        <taxon>Dickeya</taxon>
    </lineage>
</organism>
<dbReference type="Proteomes" id="UP000006859">
    <property type="component" value="Chromosome"/>
</dbReference>
<protein>
    <submittedName>
        <fullName evidence="3">Uncharacterized protein</fullName>
    </submittedName>
</protein>
<feature type="region of interest" description="Disordered" evidence="1">
    <location>
        <begin position="58"/>
        <end position="91"/>
    </location>
</feature>
<evidence type="ECO:0000313" key="3">
    <source>
        <dbReference type="EMBL" id="ADM98147.1"/>
    </source>
</evidence>
<reference evidence="3 4" key="1">
    <citation type="journal article" date="2011" name="J. Bacteriol.">
        <title>Genome sequence of the plant-pathogenic bacterium Dickeya dadantii 3937.</title>
        <authorList>
            <person name="Glasner J.D."/>
            <person name="Yang C.H."/>
            <person name="Reverchon S."/>
            <person name="Hugouvieux-Cotte-Pattat N."/>
            <person name="Condemine G."/>
            <person name="Bohin J.P."/>
            <person name="Van Gijsegem F."/>
            <person name="Yang S."/>
            <person name="Franza T."/>
            <person name="Expert D."/>
            <person name="Plunkett G. III"/>
            <person name="San Francisco M.J."/>
            <person name="Charkowski A.O."/>
            <person name="Py B."/>
            <person name="Bell K."/>
            <person name="Rauscher L."/>
            <person name="Rodriguez-Palenzuela P."/>
            <person name="Toussaint A."/>
            <person name="Holeva M.C."/>
            <person name="He S.Y."/>
            <person name="Douet V."/>
            <person name="Boccara M."/>
            <person name="Blanco C."/>
            <person name="Toth I."/>
            <person name="Anderson B.D."/>
            <person name="Biehl B.S."/>
            <person name="Mau B."/>
            <person name="Flynn S.M."/>
            <person name="Barras F."/>
            <person name="Lindeberg M."/>
            <person name="Birch P.R."/>
            <person name="Tsuyumu S."/>
            <person name="Shi X."/>
            <person name="Hibbing M."/>
            <person name="Yap M.N."/>
            <person name="Carpentier M."/>
            <person name="Dassa E."/>
            <person name="Umehara M."/>
            <person name="Kim J.F."/>
            <person name="Rusch M."/>
            <person name="Soni P."/>
            <person name="Mayhew G.F."/>
            <person name="Fouts D.E."/>
            <person name="Gill S.R."/>
            <person name="Blattner F.R."/>
            <person name="Keen N.T."/>
            <person name="Perna N.T."/>
        </authorList>
    </citation>
    <scope>NUCLEOTIDE SEQUENCE [LARGE SCALE GENOMIC DNA]</scope>
    <source>
        <strain evidence="3 4">3937</strain>
    </source>
</reference>
<gene>
    <name evidence="3" type="ordered locus">Dda3937_04550</name>
</gene>
<dbReference type="EMBL" id="CP002038">
    <property type="protein sequence ID" value="ADM98147.1"/>
    <property type="molecule type" value="Genomic_DNA"/>
</dbReference>
<keyword evidence="2" id="KW-0472">Membrane</keyword>
<accession>E0SLY9</accession>
<dbReference type="STRING" id="198628.Dda3937_04550"/>
<keyword evidence="2" id="KW-1133">Transmembrane helix</keyword>
<dbReference type="AlphaFoldDB" id="E0SLY9"/>
<keyword evidence="4" id="KW-1185">Reference proteome</keyword>
<keyword evidence="2" id="KW-0812">Transmembrane</keyword>
<proteinExistence type="predicted"/>
<feature type="compositionally biased region" description="Polar residues" evidence="1">
    <location>
        <begin position="81"/>
        <end position="91"/>
    </location>
</feature>
<evidence type="ECO:0000256" key="2">
    <source>
        <dbReference type="SAM" id="Phobius"/>
    </source>
</evidence>
<feature type="transmembrane region" description="Helical" evidence="2">
    <location>
        <begin position="20"/>
        <end position="42"/>
    </location>
</feature>
<dbReference type="HOGENOM" id="CLU_2422201_0_0_6"/>
<dbReference type="KEGG" id="ddd:Dda3937_04550"/>
<evidence type="ECO:0000313" key="4">
    <source>
        <dbReference type="Proteomes" id="UP000006859"/>
    </source>
</evidence>
<evidence type="ECO:0000256" key="1">
    <source>
        <dbReference type="SAM" id="MobiDB-lite"/>
    </source>
</evidence>
<feature type="compositionally biased region" description="Basic and acidic residues" evidence="1">
    <location>
        <begin position="63"/>
        <end position="75"/>
    </location>
</feature>